<keyword evidence="4 7" id="KW-0472">Membrane</keyword>
<keyword evidence="2 7" id="KW-0812">Transmembrane</keyword>
<feature type="transmembrane region" description="Helical" evidence="7">
    <location>
        <begin position="100"/>
        <end position="122"/>
    </location>
</feature>
<dbReference type="PANTHER" id="PTHR33048:SF8">
    <property type="entry name" value="INTEGRAL MEMBRANE PROTEIN-RELATED"/>
    <property type="match status" value="1"/>
</dbReference>
<feature type="compositionally biased region" description="Polar residues" evidence="6">
    <location>
        <begin position="327"/>
        <end position="338"/>
    </location>
</feature>
<accession>A0ABR4LZB0</accession>
<sequence>MAKMPTQDEIAWMQAHINDSTVPDIIACCSVCAAASVIILTLRIWSRLQTRRQLVLSDNLVISSVLNILNPILYGVATTLVKWSILALYIAIFPQKNFQYWIYFLCVINCLNAVSIVLVSCLQCHPLDALWNPAVGGTCIDFSIFSLFNTSFNLVLDVVILLSPLKLVMNLNLSRRKKVLLAFNFGLGGGACVVAAIRLPYARRVGGTSDPSWDMIPGGLLCVVEVTVALLCASLPIYRPLFQRMVSGHSTAGNSQQPGLSHGASDYIRSGGNVSTRITASKRHSSHRGGINITENISMKTHTYVSGRWVPMPDDDDEAYLVPGTKGSRSTTPSNSNV</sequence>
<dbReference type="InterPro" id="IPR049326">
    <property type="entry name" value="Rhodopsin_dom_fungi"/>
</dbReference>
<evidence type="ECO:0000256" key="5">
    <source>
        <dbReference type="ARBA" id="ARBA00038359"/>
    </source>
</evidence>
<dbReference type="GeneID" id="98146021"/>
<dbReference type="Pfam" id="PF20684">
    <property type="entry name" value="Fung_rhodopsin"/>
    <property type="match status" value="1"/>
</dbReference>
<evidence type="ECO:0000256" key="4">
    <source>
        <dbReference type="ARBA" id="ARBA00023136"/>
    </source>
</evidence>
<evidence type="ECO:0000256" key="7">
    <source>
        <dbReference type="SAM" id="Phobius"/>
    </source>
</evidence>
<comment type="similarity">
    <text evidence="5">Belongs to the SAT4 family.</text>
</comment>
<dbReference type="RefSeq" id="XP_070888867.1">
    <property type="nucleotide sequence ID" value="XM_071030949.1"/>
</dbReference>
<feature type="transmembrane region" description="Helical" evidence="7">
    <location>
        <begin position="72"/>
        <end position="94"/>
    </location>
</feature>
<feature type="transmembrane region" description="Helical" evidence="7">
    <location>
        <begin position="216"/>
        <end position="238"/>
    </location>
</feature>
<reference evidence="9 10" key="1">
    <citation type="submission" date="2024-07" db="EMBL/GenBank/DDBJ databases">
        <title>Section-level genome sequencing and comparative genomics of Aspergillus sections Usti and Cavernicolus.</title>
        <authorList>
            <consortium name="Lawrence Berkeley National Laboratory"/>
            <person name="Nybo J.L."/>
            <person name="Vesth T.C."/>
            <person name="Theobald S."/>
            <person name="Frisvad J.C."/>
            <person name="Larsen T.O."/>
            <person name="Kjaerboelling I."/>
            <person name="Rothschild-Mancinelli K."/>
            <person name="Lyhne E.K."/>
            <person name="Kogle M.E."/>
            <person name="Barry K."/>
            <person name="Clum A."/>
            <person name="Na H."/>
            <person name="Ledsgaard L."/>
            <person name="Lin J."/>
            <person name="Lipzen A."/>
            <person name="Kuo A."/>
            <person name="Riley R."/>
            <person name="Mondo S."/>
            <person name="Labutti K."/>
            <person name="Haridas S."/>
            <person name="Pangalinan J."/>
            <person name="Salamov A.A."/>
            <person name="Simmons B.A."/>
            <person name="Magnuson J.K."/>
            <person name="Chen J."/>
            <person name="Drula E."/>
            <person name="Henrissat B."/>
            <person name="Wiebenga A."/>
            <person name="Lubbers R.J."/>
            <person name="Gomes A.C."/>
            <person name="Macurrencykelacurrency M.R."/>
            <person name="Stajich J."/>
            <person name="Grigoriev I.V."/>
            <person name="Mortensen U.H."/>
            <person name="De Vries R.P."/>
            <person name="Baker S.E."/>
            <person name="Andersen M.R."/>
        </authorList>
    </citation>
    <scope>NUCLEOTIDE SEQUENCE [LARGE SCALE GENOMIC DNA]</scope>
    <source>
        <strain evidence="9 10">CBS 449.75</strain>
    </source>
</reference>
<evidence type="ECO:0000256" key="2">
    <source>
        <dbReference type="ARBA" id="ARBA00022692"/>
    </source>
</evidence>
<feature type="transmembrane region" description="Helical" evidence="7">
    <location>
        <begin position="180"/>
        <end position="201"/>
    </location>
</feature>
<dbReference type="InterPro" id="IPR052337">
    <property type="entry name" value="SAT4-like"/>
</dbReference>
<evidence type="ECO:0000256" key="6">
    <source>
        <dbReference type="SAM" id="MobiDB-lite"/>
    </source>
</evidence>
<protein>
    <recommendedName>
        <fullName evidence="8">Rhodopsin domain-containing protein</fullName>
    </recommendedName>
</protein>
<dbReference type="PANTHER" id="PTHR33048">
    <property type="entry name" value="PTH11-LIKE INTEGRAL MEMBRANE PROTEIN (AFU_ORTHOLOGUE AFUA_5G11245)"/>
    <property type="match status" value="1"/>
</dbReference>
<comment type="subcellular location">
    <subcellularLocation>
        <location evidence="1">Membrane</location>
        <topology evidence="1">Multi-pass membrane protein</topology>
    </subcellularLocation>
</comment>
<evidence type="ECO:0000313" key="10">
    <source>
        <dbReference type="Proteomes" id="UP001610432"/>
    </source>
</evidence>
<evidence type="ECO:0000256" key="3">
    <source>
        <dbReference type="ARBA" id="ARBA00022989"/>
    </source>
</evidence>
<dbReference type="EMBL" id="JBFXLQ010000008">
    <property type="protein sequence ID" value="KAL2869888.1"/>
    <property type="molecule type" value="Genomic_DNA"/>
</dbReference>
<dbReference type="Proteomes" id="UP001610432">
    <property type="component" value="Unassembled WGS sequence"/>
</dbReference>
<evidence type="ECO:0000256" key="1">
    <source>
        <dbReference type="ARBA" id="ARBA00004141"/>
    </source>
</evidence>
<proteinExistence type="inferred from homology"/>
<name>A0ABR4LZB0_9EURO</name>
<feature type="region of interest" description="Disordered" evidence="6">
    <location>
        <begin position="315"/>
        <end position="338"/>
    </location>
</feature>
<keyword evidence="10" id="KW-1185">Reference proteome</keyword>
<comment type="caution">
    <text evidence="9">The sequence shown here is derived from an EMBL/GenBank/DDBJ whole genome shotgun (WGS) entry which is preliminary data.</text>
</comment>
<feature type="domain" description="Rhodopsin" evidence="8">
    <location>
        <begin position="24"/>
        <end position="244"/>
    </location>
</feature>
<evidence type="ECO:0000259" key="8">
    <source>
        <dbReference type="Pfam" id="PF20684"/>
    </source>
</evidence>
<feature type="transmembrane region" description="Helical" evidence="7">
    <location>
        <begin position="20"/>
        <end position="42"/>
    </location>
</feature>
<organism evidence="9 10">
    <name type="scientific">Aspergillus lucknowensis</name>
    <dbReference type="NCBI Taxonomy" id="176173"/>
    <lineage>
        <taxon>Eukaryota</taxon>
        <taxon>Fungi</taxon>
        <taxon>Dikarya</taxon>
        <taxon>Ascomycota</taxon>
        <taxon>Pezizomycotina</taxon>
        <taxon>Eurotiomycetes</taxon>
        <taxon>Eurotiomycetidae</taxon>
        <taxon>Eurotiales</taxon>
        <taxon>Aspergillaceae</taxon>
        <taxon>Aspergillus</taxon>
        <taxon>Aspergillus subgen. Nidulantes</taxon>
    </lineage>
</organism>
<evidence type="ECO:0000313" key="9">
    <source>
        <dbReference type="EMBL" id="KAL2869888.1"/>
    </source>
</evidence>
<gene>
    <name evidence="9" type="ORF">BJX67DRAFT_370670</name>
</gene>
<keyword evidence="3 7" id="KW-1133">Transmembrane helix</keyword>